<evidence type="ECO:0000313" key="1">
    <source>
        <dbReference type="EMBL" id="CAB3647507.1"/>
    </source>
</evidence>
<dbReference type="SUPFAM" id="SSF117396">
    <property type="entry name" value="TM1631-like"/>
    <property type="match status" value="1"/>
</dbReference>
<sequence length="329" mass="37123">MSVPDVSQLDPYPCADTREPAGPSANVLVGTCSWTDVSLIKSHRFYPRGFGTAEQRLRYYASQFGTVEVDSSFFAMPQRSNSMLWVERTPADFIFNIKAFRLLTGHQTPPESLPADLRALLPPLGGRKKNYYYSDVPREVQDELWRRFIDAVAPLKDAGKLGAVHFQFAPWVASTREWQAHVEQCIGRMTGYLLAVEFRNATWFGEGRAQRTLAWERELGVVHVIVDEPQGVGNYAHGVWEVTHPALSVVRLHGRNAETWAAKGLSASSQRFNYEYTDVELDGLAEQVLALIDKAFTIQVLVNVNFEDQGIRAARRLHAMVNERMPLAR</sequence>
<proteinExistence type="predicted"/>
<dbReference type="PANTHER" id="PTHR30348">
    <property type="entry name" value="UNCHARACTERIZED PROTEIN YECE"/>
    <property type="match status" value="1"/>
</dbReference>
<dbReference type="EMBL" id="CADIJX010000003">
    <property type="protein sequence ID" value="CAB3647507.1"/>
    <property type="molecule type" value="Genomic_DNA"/>
</dbReference>
<gene>
    <name evidence="1" type="ORF">LMG3431_02575</name>
</gene>
<accession>A0A6S6Z0R7</accession>
<dbReference type="AlphaFoldDB" id="A0A6S6Z0R7"/>
<reference evidence="1 2" key="1">
    <citation type="submission" date="2020-04" db="EMBL/GenBank/DDBJ databases">
        <authorList>
            <person name="De Canck E."/>
        </authorList>
    </citation>
    <scope>NUCLEOTIDE SEQUENCE [LARGE SCALE GENOMIC DNA]</scope>
    <source>
        <strain evidence="1 2">LMG 3431</strain>
    </source>
</reference>
<dbReference type="Gene3D" id="3.20.20.410">
    <property type="entry name" value="Protein of unknown function UPF0759"/>
    <property type="match status" value="1"/>
</dbReference>
<dbReference type="PANTHER" id="PTHR30348:SF13">
    <property type="entry name" value="UPF0759 PROTEIN YUNF"/>
    <property type="match status" value="1"/>
</dbReference>
<name>A0A6S6Z0R7_9BURK</name>
<keyword evidence="2" id="KW-1185">Reference proteome</keyword>
<protein>
    <recommendedName>
        <fullName evidence="3">DUF72 domain-containing protein</fullName>
    </recommendedName>
</protein>
<evidence type="ECO:0000313" key="2">
    <source>
        <dbReference type="Proteomes" id="UP000494108"/>
    </source>
</evidence>
<evidence type="ECO:0008006" key="3">
    <source>
        <dbReference type="Google" id="ProtNLM"/>
    </source>
</evidence>
<organism evidence="1 2">
    <name type="scientific">Achromobacter pestifer</name>
    <dbReference type="NCBI Taxonomy" id="1353889"/>
    <lineage>
        <taxon>Bacteria</taxon>
        <taxon>Pseudomonadati</taxon>
        <taxon>Pseudomonadota</taxon>
        <taxon>Betaproteobacteria</taxon>
        <taxon>Burkholderiales</taxon>
        <taxon>Alcaligenaceae</taxon>
        <taxon>Achromobacter</taxon>
    </lineage>
</organism>
<dbReference type="Pfam" id="PF01904">
    <property type="entry name" value="DUF72"/>
    <property type="match status" value="1"/>
</dbReference>
<dbReference type="Proteomes" id="UP000494108">
    <property type="component" value="Unassembled WGS sequence"/>
</dbReference>
<dbReference type="InterPro" id="IPR002763">
    <property type="entry name" value="DUF72"/>
</dbReference>
<dbReference type="InterPro" id="IPR036520">
    <property type="entry name" value="UPF0759_sf"/>
</dbReference>